<sequence length="71" mass="7935">MMSAMGIGMILLVSEDGTLAQLYPIFAALSMALVAVYLWFLVISCMSFVLLRDKKRLLRYGHGARHIQNTS</sequence>
<protein>
    <submittedName>
        <fullName evidence="3">G_PROTEIN_RECEP_F3_4 domain-containing protein</fullName>
    </submittedName>
</protein>
<reference evidence="3" key="1">
    <citation type="submission" date="2017-02" db="UniProtKB">
        <authorList>
            <consortium name="WormBaseParasite"/>
        </authorList>
    </citation>
    <scope>IDENTIFICATION</scope>
</reference>
<keyword evidence="2" id="KW-1185">Reference proteome</keyword>
<keyword evidence="1" id="KW-0472">Membrane</keyword>
<keyword evidence="1" id="KW-1133">Transmembrane helix</keyword>
<dbReference type="WBParaSite" id="ALUE_0000813201-mRNA-1">
    <property type="protein sequence ID" value="ALUE_0000813201-mRNA-1"/>
    <property type="gene ID" value="ALUE_0000813201"/>
</dbReference>
<evidence type="ECO:0000313" key="3">
    <source>
        <dbReference type="WBParaSite" id="ALUE_0000813201-mRNA-1"/>
    </source>
</evidence>
<name>A0A0M3HXP2_ASCLU</name>
<accession>A0A0M3HXP2</accession>
<evidence type="ECO:0000256" key="1">
    <source>
        <dbReference type="SAM" id="Phobius"/>
    </source>
</evidence>
<feature type="transmembrane region" description="Helical" evidence="1">
    <location>
        <begin position="30"/>
        <end position="51"/>
    </location>
</feature>
<organism evidence="2 3">
    <name type="scientific">Ascaris lumbricoides</name>
    <name type="common">Giant roundworm</name>
    <dbReference type="NCBI Taxonomy" id="6252"/>
    <lineage>
        <taxon>Eukaryota</taxon>
        <taxon>Metazoa</taxon>
        <taxon>Ecdysozoa</taxon>
        <taxon>Nematoda</taxon>
        <taxon>Chromadorea</taxon>
        <taxon>Rhabditida</taxon>
        <taxon>Spirurina</taxon>
        <taxon>Ascaridomorpha</taxon>
        <taxon>Ascaridoidea</taxon>
        <taxon>Ascarididae</taxon>
        <taxon>Ascaris</taxon>
    </lineage>
</organism>
<dbReference type="Proteomes" id="UP000036681">
    <property type="component" value="Unplaced"/>
</dbReference>
<evidence type="ECO:0000313" key="2">
    <source>
        <dbReference type="Proteomes" id="UP000036681"/>
    </source>
</evidence>
<proteinExistence type="predicted"/>
<dbReference type="AlphaFoldDB" id="A0A0M3HXP2"/>
<keyword evidence="1" id="KW-0812">Transmembrane</keyword>